<dbReference type="PROSITE" id="PS50097">
    <property type="entry name" value="BTB"/>
    <property type="match status" value="1"/>
</dbReference>
<proteinExistence type="predicted"/>
<name>A0A2A6BNK0_PRIPA</name>
<evidence type="ECO:0000313" key="1">
    <source>
        <dbReference type="EnsemblMetazoa" id="PPA35825.1"/>
    </source>
</evidence>
<dbReference type="SUPFAM" id="SSF54695">
    <property type="entry name" value="POZ domain"/>
    <property type="match status" value="1"/>
</dbReference>
<organism evidence="1 2">
    <name type="scientific">Pristionchus pacificus</name>
    <name type="common">Parasitic nematode worm</name>
    <dbReference type="NCBI Taxonomy" id="54126"/>
    <lineage>
        <taxon>Eukaryota</taxon>
        <taxon>Metazoa</taxon>
        <taxon>Ecdysozoa</taxon>
        <taxon>Nematoda</taxon>
        <taxon>Chromadorea</taxon>
        <taxon>Rhabditida</taxon>
        <taxon>Rhabditina</taxon>
        <taxon>Diplogasteromorpha</taxon>
        <taxon>Diplogasteroidea</taxon>
        <taxon>Neodiplogasteridae</taxon>
        <taxon>Pristionchus</taxon>
    </lineage>
</organism>
<dbReference type="InterPro" id="IPR011333">
    <property type="entry name" value="SKP1/BTB/POZ_sf"/>
</dbReference>
<keyword evidence="2" id="KW-1185">Reference proteome</keyword>
<sequence length="378" mass="43006">FQPNFDAEAYNIVHALSLLKTSAKLRELTEGNTISEVEFQLNNESKHTTITTMSVLSRNKSITQRIRIDSLFSLIFEENEEIIYSEMKNLAVFNFPADLNEFSMNISVPLGREIATPSIAVIHTESIFVENRVVTVSKELLATSSVYFTSFFYGKYRKNENGIKSIKEISYDDFVRFIIIITVELCLIALGFGDYFGFMEVVAKTVPYLLANKLPEHLLNRGLELADKLSNNTEILVGISLINAYTEIKDQLGIMLQRHDLTSRKYEDVKFFAVPVSRPTPSTHCYRRHLATRSKRSDISFTSEDRGKTHYINNFILVVQFWFTSECSSIAVNTSQSEGYVRTGFPAHLHVPAPSIFEIKTKCSDVETLHFSQVAEDI</sequence>
<gene>
    <name evidence="1" type="primary">WBGene00274194</name>
</gene>
<dbReference type="InterPro" id="IPR000210">
    <property type="entry name" value="BTB/POZ_dom"/>
</dbReference>
<dbReference type="Proteomes" id="UP000005239">
    <property type="component" value="Unassembled WGS sequence"/>
</dbReference>
<dbReference type="EnsemblMetazoa" id="PPA35825.1">
    <property type="protein sequence ID" value="PPA35825.1"/>
    <property type="gene ID" value="WBGene00274194"/>
</dbReference>
<evidence type="ECO:0000313" key="2">
    <source>
        <dbReference type="Proteomes" id="UP000005239"/>
    </source>
</evidence>
<reference evidence="2" key="1">
    <citation type="journal article" date="2008" name="Nat. Genet.">
        <title>The Pristionchus pacificus genome provides a unique perspective on nematode lifestyle and parasitism.</title>
        <authorList>
            <person name="Dieterich C."/>
            <person name="Clifton S.W."/>
            <person name="Schuster L.N."/>
            <person name="Chinwalla A."/>
            <person name="Delehaunty K."/>
            <person name="Dinkelacker I."/>
            <person name="Fulton L."/>
            <person name="Fulton R."/>
            <person name="Godfrey J."/>
            <person name="Minx P."/>
            <person name="Mitreva M."/>
            <person name="Roeseler W."/>
            <person name="Tian H."/>
            <person name="Witte H."/>
            <person name="Yang S.P."/>
            <person name="Wilson R.K."/>
            <person name="Sommer R.J."/>
        </authorList>
    </citation>
    <scope>NUCLEOTIDE SEQUENCE [LARGE SCALE GENOMIC DNA]</scope>
    <source>
        <strain evidence="2">PS312</strain>
    </source>
</reference>
<dbReference type="AlphaFoldDB" id="A0A2A6BNK0"/>
<accession>A0A2A6BNK0</accession>
<reference evidence="1" key="2">
    <citation type="submission" date="2022-06" db="UniProtKB">
        <authorList>
            <consortium name="EnsemblMetazoa"/>
        </authorList>
    </citation>
    <scope>IDENTIFICATION</scope>
    <source>
        <strain evidence="1">PS312</strain>
    </source>
</reference>
<accession>A0A8R1YR19</accession>
<protein>
    <submittedName>
        <fullName evidence="1">BTB domain-containing protein</fullName>
    </submittedName>
</protein>